<dbReference type="GO" id="GO:0006559">
    <property type="term" value="P:L-phenylalanine catabolic process"/>
    <property type="evidence" value="ECO:0007669"/>
    <property type="project" value="UniProtKB-UniRule"/>
</dbReference>
<comment type="catalytic activity">
    <reaction evidence="9 10">
        <text>L-tyrosine + 2-oxoglutarate = 3-(4-hydroxyphenyl)pyruvate + L-glutamate</text>
        <dbReference type="Rhea" id="RHEA:15093"/>
        <dbReference type="ChEBI" id="CHEBI:16810"/>
        <dbReference type="ChEBI" id="CHEBI:29985"/>
        <dbReference type="ChEBI" id="CHEBI:36242"/>
        <dbReference type="ChEBI" id="CHEBI:58315"/>
        <dbReference type="EC" id="2.6.1.5"/>
    </reaction>
</comment>
<dbReference type="AlphaFoldDB" id="A0A226DS63"/>
<keyword evidence="14" id="KW-1185">Reference proteome</keyword>
<evidence type="ECO:0000256" key="2">
    <source>
        <dbReference type="ARBA" id="ARBA00005203"/>
    </source>
</evidence>
<evidence type="ECO:0000256" key="11">
    <source>
        <dbReference type="PIRSR" id="PIRSR000517-1"/>
    </source>
</evidence>
<dbReference type="EMBL" id="LNIX01000012">
    <property type="protein sequence ID" value="OXA48342.1"/>
    <property type="molecule type" value="Genomic_DNA"/>
</dbReference>
<evidence type="ECO:0000256" key="10">
    <source>
        <dbReference type="PIRNR" id="PIRNR000517"/>
    </source>
</evidence>
<dbReference type="GO" id="GO:0030170">
    <property type="term" value="F:pyridoxal phosphate binding"/>
    <property type="evidence" value="ECO:0007669"/>
    <property type="project" value="InterPro"/>
</dbReference>
<sequence>MPPVGVPLVIEKKKWAVRASEFAKSTFNPIRFIVDSMKMEQHPDKYMISLSIGDPTIFGNLKPHNATIEAVHNALDKMTFNGYAPTVGYFEARSAVAEFYTTPETIISPNDVILSSGCTHALDLCISALASRGQNILMPRPGFCMYRTLARGHGIHSKFYNLKPEASWEIDLAHLESLIDGNTVAIIVNNPNNPCGSVYSKEHLLGILQIASRYCLPIIADEIYDFFIFKGEEFHPMASLSKNVPILTCGGIAKRFLVPGWRMGWVLIHDRNNVLNVEVRGALNALTQRIMGSNTLVQGALPDMLRNTPKSFFAETIATVQTNAEIAFEKLQQCPGLFPGIHQELRIGSHLLKPYCGDCAILDIPWE</sequence>
<dbReference type="EC" id="2.6.1.5" evidence="4 10"/>
<evidence type="ECO:0000256" key="9">
    <source>
        <dbReference type="ARBA" id="ARBA00047798"/>
    </source>
</evidence>
<evidence type="ECO:0000313" key="13">
    <source>
        <dbReference type="EMBL" id="OXA48342.1"/>
    </source>
</evidence>
<dbReference type="PANTHER" id="PTHR45744:SF2">
    <property type="entry name" value="TYROSINE AMINOTRANSFERASE"/>
    <property type="match status" value="1"/>
</dbReference>
<dbReference type="InterPro" id="IPR015421">
    <property type="entry name" value="PyrdxlP-dep_Trfase_major"/>
</dbReference>
<dbReference type="InterPro" id="IPR004839">
    <property type="entry name" value="Aminotransferase_I/II_large"/>
</dbReference>
<evidence type="ECO:0000313" key="14">
    <source>
        <dbReference type="Proteomes" id="UP000198287"/>
    </source>
</evidence>
<dbReference type="Gene3D" id="3.40.640.10">
    <property type="entry name" value="Type I PLP-dependent aspartate aminotransferase-like (Major domain)"/>
    <property type="match status" value="1"/>
</dbReference>
<dbReference type="FunFam" id="3.40.640.10:FF:000048">
    <property type="entry name" value="tyrosine aminotransferase"/>
    <property type="match status" value="1"/>
</dbReference>
<evidence type="ECO:0000256" key="3">
    <source>
        <dbReference type="ARBA" id="ARBA00007441"/>
    </source>
</evidence>
<dbReference type="NCBIfam" id="TIGR01265">
    <property type="entry name" value="tyr_nico_aTase"/>
    <property type="match status" value="1"/>
</dbReference>
<dbReference type="SUPFAM" id="SSF53383">
    <property type="entry name" value="PLP-dependent transferases"/>
    <property type="match status" value="1"/>
</dbReference>
<evidence type="ECO:0000256" key="5">
    <source>
        <dbReference type="ARBA" id="ARBA00015959"/>
    </source>
</evidence>
<dbReference type="OMA" id="MIKASEF"/>
<organism evidence="13 14">
    <name type="scientific">Folsomia candida</name>
    <name type="common">Springtail</name>
    <dbReference type="NCBI Taxonomy" id="158441"/>
    <lineage>
        <taxon>Eukaryota</taxon>
        <taxon>Metazoa</taxon>
        <taxon>Ecdysozoa</taxon>
        <taxon>Arthropoda</taxon>
        <taxon>Hexapoda</taxon>
        <taxon>Collembola</taxon>
        <taxon>Entomobryomorpha</taxon>
        <taxon>Isotomoidea</taxon>
        <taxon>Isotomidae</taxon>
        <taxon>Proisotominae</taxon>
        <taxon>Folsomia</taxon>
    </lineage>
</organism>
<comment type="pathway">
    <text evidence="2 10">Amino-acid degradation; L-phenylalanine degradation; acetoacetate and fumarate from L-phenylalanine: step 2/6.</text>
</comment>
<dbReference type="UniPathway" id="UPA00139">
    <property type="reaction ID" value="UER00338"/>
</dbReference>
<comment type="cofactor">
    <cofactor evidence="1 10 11">
        <name>pyridoxal 5'-phosphate</name>
        <dbReference type="ChEBI" id="CHEBI:597326"/>
    </cofactor>
</comment>
<evidence type="ECO:0000256" key="7">
    <source>
        <dbReference type="ARBA" id="ARBA00022679"/>
    </source>
</evidence>
<keyword evidence="8 10" id="KW-0663">Pyridoxal phosphate</keyword>
<feature type="modified residue" description="N6-(pyridoxal phosphate)lysine" evidence="11">
    <location>
        <position position="254"/>
    </location>
</feature>
<dbReference type="InterPro" id="IPR005958">
    <property type="entry name" value="TyrNic_aminoTrfase"/>
</dbReference>
<evidence type="ECO:0000259" key="12">
    <source>
        <dbReference type="Pfam" id="PF00155"/>
    </source>
</evidence>
<dbReference type="PANTHER" id="PTHR45744">
    <property type="entry name" value="TYROSINE AMINOTRANSFERASE"/>
    <property type="match status" value="1"/>
</dbReference>
<evidence type="ECO:0000256" key="1">
    <source>
        <dbReference type="ARBA" id="ARBA00001933"/>
    </source>
</evidence>
<dbReference type="InterPro" id="IPR015424">
    <property type="entry name" value="PyrdxlP-dep_Trfase"/>
</dbReference>
<dbReference type="PROSITE" id="PS00105">
    <property type="entry name" value="AA_TRANSFER_CLASS_1"/>
    <property type="match status" value="1"/>
</dbReference>
<evidence type="ECO:0000256" key="4">
    <source>
        <dbReference type="ARBA" id="ARBA00012749"/>
    </source>
</evidence>
<comment type="caution">
    <text evidence="13">The sequence shown here is derived from an EMBL/GenBank/DDBJ whole genome shotgun (WGS) entry which is preliminary data.</text>
</comment>
<feature type="domain" description="Aminotransferase class I/classII large" evidence="12">
    <location>
        <begin position="47"/>
        <end position="336"/>
    </location>
</feature>
<evidence type="ECO:0000256" key="8">
    <source>
        <dbReference type="ARBA" id="ARBA00022898"/>
    </source>
</evidence>
<dbReference type="GO" id="GO:0006572">
    <property type="term" value="P:L-tyrosine catabolic process"/>
    <property type="evidence" value="ECO:0007669"/>
    <property type="project" value="TreeGrafter"/>
</dbReference>
<dbReference type="PIRSF" id="PIRSF000517">
    <property type="entry name" value="Tyr_transaminase"/>
    <property type="match status" value="1"/>
</dbReference>
<dbReference type="CDD" id="cd00609">
    <property type="entry name" value="AAT_like"/>
    <property type="match status" value="1"/>
</dbReference>
<dbReference type="STRING" id="158441.A0A226DS63"/>
<dbReference type="Proteomes" id="UP000198287">
    <property type="component" value="Unassembled WGS sequence"/>
</dbReference>
<name>A0A226DS63_FOLCA</name>
<accession>A0A226DS63</accession>
<comment type="similarity">
    <text evidence="3 10">Belongs to the class-I pyridoxal-phosphate-dependent aminotransferase family.</text>
</comment>
<comment type="subunit">
    <text evidence="10">Homodimer.</text>
</comment>
<dbReference type="OrthoDB" id="7042322at2759"/>
<keyword evidence="7 13" id="KW-0808">Transferase</keyword>
<keyword evidence="6 13" id="KW-0032">Aminotransferase</keyword>
<dbReference type="GO" id="GO:0004838">
    <property type="term" value="F:L-tyrosine-2-oxoglutarate transaminase activity"/>
    <property type="evidence" value="ECO:0007669"/>
    <property type="project" value="UniProtKB-UniRule"/>
</dbReference>
<reference evidence="13 14" key="1">
    <citation type="submission" date="2015-12" db="EMBL/GenBank/DDBJ databases">
        <title>The genome of Folsomia candida.</title>
        <authorList>
            <person name="Faddeeva A."/>
            <person name="Derks M.F."/>
            <person name="Anvar Y."/>
            <person name="Smit S."/>
            <person name="Van Straalen N."/>
            <person name="Roelofs D."/>
        </authorList>
    </citation>
    <scope>NUCLEOTIDE SEQUENCE [LARGE SCALE GENOMIC DNA]</scope>
    <source>
        <strain evidence="13 14">VU population</strain>
        <tissue evidence="13">Whole body</tissue>
    </source>
</reference>
<dbReference type="InterPro" id="IPR004838">
    <property type="entry name" value="NHTrfase_class1_PyrdxlP-BS"/>
</dbReference>
<comment type="function">
    <text evidence="10">Transaminase involved in tyrosine breakdown. Converts tyrosine to p-hydroxyphenylpyruvate.</text>
</comment>
<dbReference type="Pfam" id="PF00155">
    <property type="entry name" value="Aminotran_1_2"/>
    <property type="match status" value="1"/>
</dbReference>
<protein>
    <recommendedName>
        <fullName evidence="5 10">Tyrosine aminotransferase</fullName>
        <shortName evidence="10">TAT</shortName>
        <ecNumber evidence="4 10">2.6.1.5</ecNumber>
    </recommendedName>
</protein>
<gene>
    <name evidence="13" type="ORF">Fcan01_17356</name>
</gene>
<proteinExistence type="inferred from homology"/>
<evidence type="ECO:0000256" key="6">
    <source>
        <dbReference type="ARBA" id="ARBA00022576"/>
    </source>
</evidence>